<dbReference type="AlphaFoldDB" id="A0A1G2DHH4"/>
<accession>A0A1G2DHH4</accession>
<name>A0A1G2DHH4_9BACT</name>
<evidence type="ECO:0000313" key="2">
    <source>
        <dbReference type="Proteomes" id="UP000178534"/>
    </source>
</evidence>
<evidence type="ECO:0000313" key="1">
    <source>
        <dbReference type="EMBL" id="OGZ12872.1"/>
    </source>
</evidence>
<dbReference type="EMBL" id="MHLP01000016">
    <property type="protein sequence ID" value="OGZ12872.1"/>
    <property type="molecule type" value="Genomic_DNA"/>
</dbReference>
<protein>
    <submittedName>
        <fullName evidence="1">Uncharacterized protein</fullName>
    </submittedName>
</protein>
<dbReference type="STRING" id="1798665.A2942_01630"/>
<comment type="caution">
    <text evidence="1">The sequence shown here is derived from an EMBL/GenBank/DDBJ whole genome shotgun (WGS) entry which is preliminary data.</text>
</comment>
<gene>
    <name evidence="1" type="ORF">A2942_01630</name>
</gene>
<dbReference type="Proteomes" id="UP000178534">
    <property type="component" value="Unassembled WGS sequence"/>
</dbReference>
<sequence>MANALFLVKAMYQSPAHQVQTWRRNTIVPVSLTGEVFEDMTRADDAMTVAIRLALTDIGMKEGVPTVKISVDVMSSQIIP</sequence>
<organism evidence="1 2">
    <name type="scientific">Candidatus Lloydbacteria bacterium RIFCSPLOWO2_01_FULL_50_20</name>
    <dbReference type="NCBI Taxonomy" id="1798665"/>
    <lineage>
        <taxon>Bacteria</taxon>
        <taxon>Candidatus Lloydiibacteriota</taxon>
    </lineage>
</organism>
<reference evidence="1 2" key="1">
    <citation type="journal article" date="2016" name="Nat. Commun.">
        <title>Thousands of microbial genomes shed light on interconnected biogeochemical processes in an aquifer system.</title>
        <authorList>
            <person name="Anantharaman K."/>
            <person name="Brown C.T."/>
            <person name="Hug L.A."/>
            <person name="Sharon I."/>
            <person name="Castelle C.J."/>
            <person name="Probst A.J."/>
            <person name="Thomas B.C."/>
            <person name="Singh A."/>
            <person name="Wilkins M.J."/>
            <person name="Karaoz U."/>
            <person name="Brodie E.L."/>
            <person name="Williams K.H."/>
            <person name="Hubbard S.S."/>
            <person name="Banfield J.F."/>
        </authorList>
    </citation>
    <scope>NUCLEOTIDE SEQUENCE [LARGE SCALE GENOMIC DNA]</scope>
</reference>
<proteinExistence type="predicted"/>